<keyword evidence="1" id="KW-1133">Transmembrane helix</keyword>
<sequence>MLIYLISFARSIMLPGGVNSSTLGTFIPSYIFSISKTNFVSAAVSISYQKQILYEAAFGYADIESKTQATTETYYEWGTITKLLAHIAIFQLKEQGKLSLEDDVTKHLGNHILKRIKSNNKIYIKNLLNYDTGYDTTYIDNYIKYGSTLDVRDYIRWNEPKQIYDTGKRYSDTLFAAIIEAMIVEKISDMKYSDYVEKNIFQKLGMNHTSISQSRIEFDKKLTSGYQMDGNKSFTKMKKYSVGPYPATTAIGTLRDLTVLVNEFILIQNQANYLKSDEAKSKSEMTTQKLRLFESEETVKEFINVSSYVCGDTKFGQISNGFFTEYYNNVKTLFLKGKTIGSTATILFTPELGFSTVIMTNLYNERMLNNGLNRYLYGFEGRPTNISEIEVLINGTYYKQSEYAEYGIRGYYQKHDEMILLRDAPEYINFDSQLYVHIGNNHYQAYRLSARLDYIPAHLYFCEEQKGVYYPGEFNKFVGKNESNYFIVRMFMVGNTFGFIIYFIVLLPGGIAIFIKEKKLPFLESRKPKVIIGMILTFVTSFSSFILLIINQRDTTFITHQIMYLEYSYFIIDLIVILLSNLFIIILLCLDFYRENKSWIDEYINPQSLLSGFSEVTKKRKDKNFFRLSAMLTVYFSLICADVHIGFSFYFQLYYL</sequence>
<dbReference type="VEuPathDB" id="TrichDB:TVAG_215900"/>
<feature type="transmembrane region" description="Helical" evidence="1">
    <location>
        <begin position="530"/>
        <end position="550"/>
    </location>
</feature>
<feature type="transmembrane region" description="Helical" evidence="1">
    <location>
        <begin position="628"/>
        <end position="651"/>
    </location>
</feature>
<evidence type="ECO:0000313" key="3">
    <source>
        <dbReference type="EMBL" id="EAX92364.1"/>
    </source>
</evidence>
<dbReference type="OrthoDB" id="428260at2759"/>
<gene>
    <name evidence="3" type="ORF">TVAG_215900</name>
</gene>
<evidence type="ECO:0000256" key="1">
    <source>
        <dbReference type="SAM" id="Phobius"/>
    </source>
</evidence>
<feature type="domain" description="Beta-lactamase-related" evidence="2">
    <location>
        <begin position="38"/>
        <end position="364"/>
    </location>
</feature>
<dbReference type="InterPro" id="IPR001466">
    <property type="entry name" value="Beta-lactam-related"/>
</dbReference>
<dbReference type="Gene3D" id="3.40.710.10">
    <property type="entry name" value="DD-peptidase/beta-lactamase superfamily"/>
    <property type="match status" value="1"/>
</dbReference>
<dbReference type="InterPro" id="IPR012338">
    <property type="entry name" value="Beta-lactam/transpept-like"/>
</dbReference>
<organism evidence="3 4">
    <name type="scientific">Trichomonas vaginalis (strain ATCC PRA-98 / G3)</name>
    <dbReference type="NCBI Taxonomy" id="412133"/>
    <lineage>
        <taxon>Eukaryota</taxon>
        <taxon>Metamonada</taxon>
        <taxon>Parabasalia</taxon>
        <taxon>Trichomonadida</taxon>
        <taxon>Trichomonadidae</taxon>
        <taxon>Trichomonas</taxon>
    </lineage>
</organism>
<dbReference type="SMR" id="A2FRV9"/>
<reference evidence="3" key="1">
    <citation type="submission" date="2006-10" db="EMBL/GenBank/DDBJ databases">
        <authorList>
            <person name="Amadeo P."/>
            <person name="Zhao Q."/>
            <person name="Wortman J."/>
            <person name="Fraser-Liggett C."/>
            <person name="Carlton J."/>
        </authorList>
    </citation>
    <scope>NUCLEOTIDE SEQUENCE</scope>
    <source>
        <strain evidence="3">G3</strain>
    </source>
</reference>
<dbReference type="InParanoid" id="A2FRV9"/>
<feature type="transmembrane region" description="Helical" evidence="1">
    <location>
        <begin position="486"/>
        <end position="509"/>
    </location>
</feature>
<accession>A2FRV9</accession>
<protein>
    <submittedName>
        <fullName evidence="3">Beta-lactamase family protein</fullName>
    </submittedName>
</protein>
<dbReference type="AlphaFoldDB" id="A2FRV9"/>
<feature type="transmembrane region" description="Helical" evidence="1">
    <location>
        <begin position="570"/>
        <end position="590"/>
    </location>
</feature>
<evidence type="ECO:0000259" key="2">
    <source>
        <dbReference type="Pfam" id="PF00144"/>
    </source>
</evidence>
<evidence type="ECO:0000313" key="4">
    <source>
        <dbReference type="Proteomes" id="UP000001542"/>
    </source>
</evidence>
<dbReference type="VEuPathDB" id="TrichDB:TVAGG3_1064910"/>
<dbReference type="Proteomes" id="UP000001542">
    <property type="component" value="Unassembled WGS sequence"/>
</dbReference>
<dbReference type="PANTHER" id="PTHR46825">
    <property type="entry name" value="D-ALANYL-D-ALANINE-CARBOXYPEPTIDASE/ENDOPEPTIDASE AMPH"/>
    <property type="match status" value="1"/>
</dbReference>
<keyword evidence="1" id="KW-0472">Membrane</keyword>
<reference evidence="3" key="2">
    <citation type="journal article" date="2007" name="Science">
        <title>Draft genome sequence of the sexually transmitted pathogen Trichomonas vaginalis.</title>
        <authorList>
            <person name="Carlton J.M."/>
            <person name="Hirt R.P."/>
            <person name="Silva J.C."/>
            <person name="Delcher A.L."/>
            <person name="Schatz M."/>
            <person name="Zhao Q."/>
            <person name="Wortman J.R."/>
            <person name="Bidwell S.L."/>
            <person name="Alsmark U.C.M."/>
            <person name="Besteiro S."/>
            <person name="Sicheritz-Ponten T."/>
            <person name="Noel C.J."/>
            <person name="Dacks J.B."/>
            <person name="Foster P.G."/>
            <person name="Simillion C."/>
            <person name="Van de Peer Y."/>
            <person name="Miranda-Saavedra D."/>
            <person name="Barton G.J."/>
            <person name="Westrop G.D."/>
            <person name="Mueller S."/>
            <person name="Dessi D."/>
            <person name="Fiori P.L."/>
            <person name="Ren Q."/>
            <person name="Paulsen I."/>
            <person name="Zhang H."/>
            <person name="Bastida-Corcuera F.D."/>
            <person name="Simoes-Barbosa A."/>
            <person name="Brown M.T."/>
            <person name="Hayes R.D."/>
            <person name="Mukherjee M."/>
            <person name="Okumura C.Y."/>
            <person name="Schneider R."/>
            <person name="Smith A.J."/>
            <person name="Vanacova S."/>
            <person name="Villalvazo M."/>
            <person name="Haas B.J."/>
            <person name="Pertea M."/>
            <person name="Feldblyum T.V."/>
            <person name="Utterback T.R."/>
            <person name="Shu C.L."/>
            <person name="Osoegawa K."/>
            <person name="de Jong P.J."/>
            <person name="Hrdy I."/>
            <person name="Horvathova L."/>
            <person name="Zubacova Z."/>
            <person name="Dolezal P."/>
            <person name="Malik S.B."/>
            <person name="Logsdon J.M. Jr."/>
            <person name="Henze K."/>
            <person name="Gupta A."/>
            <person name="Wang C.C."/>
            <person name="Dunne R.L."/>
            <person name="Upcroft J.A."/>
            <person name="Upcroft P."/>
            <person name="White O."/>
            <person name="Salzberg S.L."/>
            <person name="Tang P."/>
            <person name="Chiu C.-H."/>
            <person name="Lee Y.-S."/>
            <person name="Embley T.M."/>
            <person name="Coombs G.H."/>
            <person name="Mottram J.C."/>
            <person name="Tachezy J."/>
            <person name="Fraser-Liggett C.M."/>
            <person name="Johnson P.J."/>
        </authorList>
    </citation>
    <scope>NUCLEOTIDE SEQUENCE [LARGE SCALE GENOMIC DNA]</scope>
    <source>
        <strain evidence="3">G3</strain>
    </source>
</reference>
<dbReference type="InterPro" id="IPR050491">
    <property type="entry name" value="AmpC-like"/>
</dbReference>
<name>A2FRV9_TRIV3</name>
<dbReference type="EMBL" id="DS113971">
    <property type="protein sequence ID" value="EAX92364.1"/>
    <property type="molecule type" value="Genomic_DNA"/>
</dbReference>
<dbReference type="Pfam" id="PF00144">
    <property type="entry name" value="Beta-lactamase"/>
    <property type="match status" value="1"/>
</dbReference>
<proteinExistence type="predicted"/>
<dbReference type="SUPFAM" id="SSF56601">
    <property type="entry name" value="beta-lactamase/transpeptidase-like"/>
    <property type="match status" value="1"/>
</dbReference>
<keyword evidence="1" id="KW-0812">Transmembrane</keyword>
<keyword evidence="4" id="KW-1185">Reference proteome</keyword>
<dbReference type="PANTHER" id="PTHR46825:SF9">
    <property type="entry name" value="BETA-LACTAMASE-RELATED DOMAIN-CONTAINING PROTEIN"/>
    <property type="match status" value="1"/>
</dbReference>